<dbReference type="InterPro" id="IPR017853">
    <property type="entry name" value="GH"/>
</dbReference>
<dbReference type="GO" id="GO:0004553">
    <property type="term" value="F:hydrolase activity, hydrolyzing O-glycosyl compounds"/>
    <property type="evidence" value="ECO:0007669"/>
    <property type="project" value="TreeGrafter"/>
</dbReference>
<keyword evidence="5" id="KW-1185">Reference proteome</keyword>
<feature type="domain" description="Bulb-type lectin" evidence="3">
    <location>
        <begin position="441"/>
        <end position="561"/>
    </location>
</feature>
<dbReference type="EMBL" id="VIWY01000006">
    <property type="protein sequence ID" value="TWG11615.1"/>
    <property type="molecule type" value="Genomic_DNA"/>
</dbReference>
<feature type="region of interest" description="Disordered" evidence="1">
    <location>
        <begin position="33"/>
        <end position="78"/>
    </location>
</feature>
<dbReference type="SMART" id="SM00108">
    <property type="entry name" value="B_lectin"/>
    <property type="match status" value="1"/>
</dbReference>
<dbReference type="InterPro" id="IPR001480">
    <property type="entry name" value="Bulb-type_lectin_dom"/>
</dbReference>
<proteinExistence type="predicted"/>
<feature type="compositionally biased region" description="Low complexity" evidence="1">
    <location>
        <begin position="56"/>
        <end position="78"/>
    </location>
</feature>
<keyword evidence="4" id="KW-0430">Lectin</keyword>
<organism evidence="4 5">
    <name type="scientific">Actinoplanes teichomyceticus</name>
    <dbReference type="NCBI Taxonomy" id="1867"/>
    <lineage>
        <taxon>Bacteria</taxon>
        <taxon>Bacillati</taxon>
        <taxon>Actinomycetota</taxon>
        <taxon>Actinomycetes</taxon>
        <taxon>Micromonosporales</taxon>
        <taxon>Micromonosporaceae</taxon>
        <taxon>Actinoplanes</taxon>
    </lineage>
</organism>
<keyword evidence="2" id="KW-0732">Signal</keyword>
<dbReference type="SUPFAM" id="SSF51110">
    <property type="entry name" value="alpha-D-mannose-specific plant lectins"/>
    <property type="match status" value="2"/>
</dbReference>
<dbReference type="Gene3D" id="3.20.20.80">
    <property type="entry name" value="Glycosidases"/>
    <property type="match status" value="1"/>
</dbReference>
<sequence>MSATFLGRLAAVLAGAALLTAVAVGAVTQLPTGAEPAPATAVSTPPLSAAAPPVSTATRPPAGTAPARTGTPPARPTAADAPTAFHNLGLGGPDQVGEPAGMPIRIEVSWWGAQDTPTSAWDWSRYDAPIDRAAAAGMRVLLLVTYAPPWASGDHGRGDGSDHWFPTPEWDDRWGDFVTRLTRRYQDRAQAFEIWNEPNHAGFGNYGNGGDLERKRRYWDIVRLSNSRIKAQCPGCTVLAGGSAAGTRPGNQPAVPASQPNPNSPAAWLDWAFANGYGGDFDAVAHHPYPIWHQSQGPSQSNCARPDLVLFGPRYRPNLPYTRQCGQLAALRAVLVDHGHADMKIWGTEWGYPTASYLGTRHPSLERIRDFAVEGVQMWRELDYVGPLFLHAHRDVTAFAGVPCAADSTNPECHYGIVTADGTPKEPLYSDLMATVRDAKPSRLSTGQSLRRWSWIASPNQRFRLMLQGDSSLVLSDTATGRILWSVADTGARRLLNQPDGNLVLYRGADRPAPVWSSATASAGRCTLWLQDDGNLVLHRDADGKPIWASNTAVPRAGAAG</sequence>
<dbReference type="InterPro" id="IPR036426">
    <property type="entry name" value="Bulb-type_lectin_dom_sf"/>
</dbReference>
<protein>
    <submittedName>
        <fullName evidence="4">D-mannose binding lectin</fullName>
    </submittedName>
</protein>
<evidence type="ECO:0000313" key="4">
    <source>
        <dbReference type="EMBL" id="TWG11615.1"/>
    </source>
</evidence>
<comment type="caution">
    <text evidence="4">The sequence shown here is derived from an EMBL/GenBank/DDBJ whole genome shotgun (WGS) entry which is preliminary data.</text>
</comment>
<evidence type="ECO:0000259" key="3">
    <source>
        <dbReference type="PROSITE" id="PS50927"/>
    </source>
</evidence>
<gene>
    <name evidence="4" type="ORF">FHX34_106345</name>
</gene>
<feature type="chain" id="PRO_5038533292" evidence="2">
    <location>
        <begin position="26"/>
        <end position="561"/>
    </location>
</feature>
<dbReference type="InterPro" id="IPR051923">
    <property type="entry name" value="Glycosyl_Hydrolase_39"/>
</dbReference>
<dbReference type="GO" id="GO:0030246">
    <property type="term" value="F:carbohydrate binding"/>
    <property type="evidence" value="ECO:0007669"/>
    <property type="project" value="UniProtKB-KW"/>
</dbReference>
<dbReference type="RefSeq" id="WP_122978034.1">
    <property type="nucleotide sequence ID" value="NZ_BOMX01000143.1"/>
</dbReference>
<evidence type="ECO:0000256" key="1">
    <source>
        <dbReference type="SAM" id="MobiDB-lite"/>
    </source>
</evidence>
<dbReference type="PANTHER" id="PTHR12631:SF10">
    <property type="entry name" value="BETA-XYLOSIDASE-LIKE PROTEIN-RELATED"/>
    <property type="match status" value="1"/>
</dbReference>
<dbReference type="CDD" id="cd00028">
    <property type="entry name" value="B_lectin"/>
    <property type="match status" value="1"/>
</dbReference>
<name>A0A561VIZ9_ACTTI</name>
<feature type="signal peptide" evidence="2">
    <location>
        <begin position="1"/>
        <end position="25"/>
    </location>
</feature>
<dbReference type="Proteomes" id="UP000320239">
    <property type="component" value="Unassembled WGS sequence"/>
</dbReference>
<reference evidence="4 5" key="1">
    <citation type="submission" date="2019-06" db="EMBL/GenBank/DDBJ databases">
        <title>Sequencing the genomes of 1000 actinobacteria strains.</title>
        <authorList>
            <person name="Klenk H.-P."/>
        </authorList>
    </citation>
    <scope>NUCLEOTIDE SEQUENCE [LARGE SCALE GENOMIC DNA]</scope>
    <source>
        <strain evidence="4 5">DSM 43866</strain>
    </source>
</reference>
<dbReference type="OrthoDB" id="9802522at2"/>
<evidence type="ECO:0000256" key="2">
    <source>
        <dbReference type="SAM" id="SignalP"/>
    </source>
</evidence>
<dbReference type="AlphaFoldDB" id="A0A561VIZ9"/>
<evidence type="ECO:0000313" key="5">
    <source>
        <dbReference type="Proteomes" id="UP000320239"/>
    </source>
</evidence>
<dbReference type="PANTHER" id="PTHR12631">
    <property type="entry name" value="ALPHA-L-IDURONIDASE"/>
    <property type="match status" value="1"/>
</dbReference>
<dbReference type="PROSITE" id="PS50927">
    <property type="entry name" value="BULB_LECTIN"/>
    <property type="match status" value="1"/>
</dbReference>
<dbReference type="Gene3D" id="2.90.10.10">
    <property type="entry name" value="Bulb-type lectin domain"/>
    <property type="match status" value="3"/>
</dbReference>
<dbReference type="SUPFAM" id="SSF51445">
    <property type="entry name" value="(Trans)glycosidases"/>
    <property type="match status" value="1"/>
</dbReference>
<accession>A0A561VIZ9</accession>